<keyword evidence="4" id="KW-1185">Reference proteome</keyword>
<keyword evidence="2" id="KW-0472">Membrane</keyword>
<proteinExistence type="predicted"/>
<evidence type="ECO:0000256" key="1">
    <source>
        <dbReference type="SAM" id="MobiDB-lite"/>
    </source>
</evidence>
<dbReference type="RefSeq" id="WP_081651510.1">
    <property type="nucleotide sequence ID" value="NZ_VCIZ01000001.1"/>
</dbReference>
<name>A0ABY3EUK6_9BURK</name>
<feature type="compositionally biased region" description="Basic and acidic residues" evidence="1">
    <location>
        <begin position="98"/>
        <end position="107"/>
    </location>
</feature>
<keyword evidence="2" id="KW-0812">Transmembrane</keyword>
<feature type="region of interest" description="Disordered" evidence="1">
    <location>
        <begin position="64"/>
        <end position="107"/>
    </location>
</feature>
<feature type="compositionally biased region" description="Low complexity" evidence="1">
    <location>
        <begin position="76"/>
        <end position="91"/>
    </location>
</feature>
<sequence length="107" mass="11736">MNEHHRHNESPPRFWRSRYGIGLLVLGAIAGYFLLKEHAAHVVGFLPFLLLAACPLMHIFMHHGHGHGGHDHSSRTPPDTTPGTPTQTPNPGAGSDINARDQRGDQP</sequence>
<dbReference type="Proteomes" id="UP000318943">
    <property type="component" value="Unassembled WGS sequence"/>
</dbReference>
<dbReference type="Pfam" id="PF11666">
    <property type="entry name" value="DUF2933"/>
    <property type="match status" value="1"/>
</dbReference>
<feature type="transmembrane region" description="Helical" evidence="2">
    <location>
        <begin position="42"/>
        <end position="61"/>
    </location>
</feature>
<evidence type="ECO:0000313" key="3">
    <source>
        <dbReference type="EMBL" id="TSP14642.1"/>
    </source>
</evidence>
<dbReference type="InterPro" id="IPR021682">
    <property type="entry name" value="DUF2933"/>
</dbReference>
<evidence type="ECO:0000256" key="2">
    <source>
        <dbReference type="SAM" id="Phobius"/>
    </source>
</evidence>
<dbReference type="EMBL" id="VCIZ01000001">
    <property type="protein sequence ID" value="TSP14642.1"/>
    <property type="molecule type" value="Genomic_DNA"/>
</dbReference>
<keyword evidence="2" id="KW-1133">Transmembrane helix</keyword>
<feature type="transmembrane region" description="Helical" evidence="2">
    <location>
        <begin position="17"/>
        <end position="35"/>
    </location>
</feature>
<evidence type="ECO:0000313" key="4">
    <source>
        <dbReference type="Proteomes" id="UP000318943"/>
    </source>
</evidence>
<organism evidence="3 4">
    <name type="scientific">Cupriavidus campinensis</name>
    <dbReference type="NCBI Taxonomy" id="151783"/>
    <lineage>
        <taxon>Bacteria</taxon>
        <taxon>Pseudomonadati</taxon>
        <taxon>Pseudomonadota</taxon>
        <taxon>Betaproteobacteria</taxon>
        <taxon>Burkholderiales</taxon>
        <taxon>Burkholderiaceae</taxon>
        <taxon>Cupriavidus</taxon>
    </lineage>
</organism>
<accession>A0ABY3EUK6</accession>
<comment type="caution">
    <text evidence="3">The sequence shown here is derived from an EMBL/GenBank/DDBJ whole genome shotgun (WGS) entry which is preliminary data.</text>
</comment>
<protein>
    <submittedName>
        <fullName evidence="3">DUF2933 domain-containing protein</fullName>
    </submittedName>
</protein>
<gene>
    <name evidence="3" type="ORF">FGG12_03085</name>
</gene>
<reference evidence="3 4" key="1">
    <citation type="submission" date="2019-05" db="EMBL/GenBank/DDBJ databases">
        <title>Whole genome sequence analysis of Cupriavidus campinensis S14E4C strain.</title>
        <authorList>
            <person name="Abbaszade G."/>
            <person name="Szabo A."/>
            <person name="Toumi M."/>
            <person name="Toth E."/>
        </authorList>
    </citation>
    <scope>NUCLEOTIDE SEQUENCE [LARGE SCALE GENOMIC DNA]</scope>
    <source>
        <strain evidence="3 4">S14E4C</strain>
    </source>
</reference>